<keyword evidence="2" id="KW-1185">Reference proteome</keyword>
<proteinExistence type="predicted"/>
<evidence type="ECO:0008006" key="3">
    <source>
        <dbReference type="Google" id="ProtNLM"/>
    </source>
</evidence>
<comment type="caution">
    <text evidence="1">The sequence shown here is derived from an EMBL/GenBank/DDBJ whole genome shotgun (WGS) entry which is preliminary data.</text>
</comment>
<dbReference type="Proteomes" id="UP000610203">
    <property type="component" value="Unassembled WGS sequence"/>
</dbReference>
<evidence type="ECO:0000313" key="1">
    <source>
        <dbReference type="EMBL" id="GHD38324.1"/>
    </source>
</evidence>
<dbReference type="RefSeq" id="WP_010201301.1">
    <property type="nucleotide sequence ID" value="NZ_BMZR01000011.1"/>
</dbReference>
<organism evidence="1 2">
    <name type="scientific">Psychrobacter glaciei</name>
    <dbReference type="NCBI Taxonomy" id="619771"/>
    <lineage>
        <taxon>Bacteria</taxon>
        <taxon>Pseudomonadati</taxon>
        <taxon>Pseudomonadota</taxon>
        <taxon>Gammaproteobacteria</taxon>
        <taxon>Moraxellales</taxon>
        <taxon>Moraxellaceae</taxon>
        <taxon>Psychrobacter</taxon>
    </lineage>
</organism>
<protein>
    <recommendedName>
        <fullName evidence="3">DUF11 domain-containing protein</fullName>
    </recommendedName>
</protein>
<reference evidence="2" key="1">
    <citation type="journal article" date="2019" name="Int. J. Syst. Evol. Microbiol.">
        <title>The Global Catalogue of Microorganisms (GCM) 10K type strain sequencing project: providing services to taxonomists for standard genome sequencing and annotation.</title>
        <authorList>
            <consortium name="The Broad Institute Genomics Platform"/>
            <consortium name="The Broad Institute Genome Sequencing Center for Infectious Disease"/>
            <person name="Wu L."/>
            <person name="Ma J."/>
        </authorList>
    </citation>
    <scope>NUCLEOTIDE SEQUENCE [LARGE SCALE GENOMIC DNA]</scope>
    <source>
        <strain evidence="2">KCTC 42280</strain>
    </source>
</reference>
<dbReference type="EMBL" id="BMZR01000011">
    <property type="protein sequence ID" value="GHD38324.1"/>
    <property type="molecule type" value="Genomic_DNA"/>
</dbReference>
<accession>A0ABQ3GTV1</accession>
<evidence type="ECO:0000313" key="2">
    <source>
        <dbReference type="Proteomes" id="UP000610203"/>
    </source>
</evidence>
<sequence>MKKSNHFANPFSAFSGHRLFHVIAGTLVGVMAVTQASAMLPTPEQAVDNLATMQSSTNQASTRSGNSSVQAVNTKITASLISVDANGQEVLVPVNANTRLQAGNVLEYQGYFTNTNADRVRKMTVTMSIPEQVELLRAVSPDFPYGSTDGDTFARMPLRGKVDNQLQEIPFKYYKAVRWDIEGVGLNDTVAVKYRARVK</sequence>
<gene>
    <name evidence="1" type="ORF">GCM10016272_27340</name>
</gene>
<name>A0ABQ3GTV1_9GAMM</name>